<accession>A0A1B9CR78</accession>
<dbReference type="Gene3D" id="3.40.960.10">
    <property type="entry name" value="VSR Endonuclease"/>
    <property type="match status" value="1"/>
</dbReference>
<gene>
    <name evidence="2" type="ORF">A5677_05565</name>
</gene>
<evidence type="ECO:0000313" key="3">
    <source>
        <dbReference type="Proteomes" id="UP000092683"/>
    </source>
</evidence>
<dbReference type="Proteomes" id="UP000092683">
    <property type="component" value="Unassembled WGS sequence"/>
</dbReference>
<evidence type="ECO:0000313" key="2">
    <source>
        <dbReference type="EMBL" id="OCB44932.1"/>
    </source>
</evidence>
<dbReference type="EMBL" id="MBEE01000240">
    <property type="protein sequence ID" value="OCB44932.1"/>
    <property type="molecule type" value="Genomic_DNA"/>
</dbReference>
<feature type="domain" description="DUF559" evidence="1">
    <location>
        <begin position="206"/>
        <end position="268"/>
    </location>
</feature>
<dbReference type="InterPro" id="IPR011335">
    <property type="entry name" value="Restrct_endonuc-II-like"/>
</dbReference>
<dbReference type="Pfam" id="PF04480">
    <property type="entry name" value="DUF559"/>
    <property type="match status" value="1"/>
</dbReference>
<dbReference type="AlphaFoldDB" id="A0A1B9CR78"/>
<name>A0A1B9CR78_MYCMA</name>
<organism evidence="2 3">
    <name type="scientific">Mycobacterium malmoense</name>
    <dbReference type="NCBI Taxonomy" id="1780"/>
    <lineage>
        <taxon>Bacteria</taxon>
        <taxon>Bacillati</taxon>
        <taxon>Actinomycetota</taxon>
        <taxon>Actinomycetes</taxon>
        <taxon>Mycobacteriales</taxon>
        <taxon>Mycobacteriaceae</taxon>
        <taxon>Mycobacterium</taxon>
    </lineage>
</organism>
<protein>
    <recommendedName>
        <fullName evidence="1">DUF559 domain-containing protein</fullName>
    </recommendedName>
</protein>
<comment type="caution">
    <text evidence="2">The sequence shown here is derived from an EMBL/GenBank/DDBJ whole genome shotgun (WGS) entry which is preliminary data.</text>
</comment>
<dbReference type="InterPro" id="IPR007569">
    <property type="entry name" value="DUF559"/>
</dbReference>
<dbReference type="OrthoDB" id="3173471at2"/>
<sequence>MGPFLGSEALSRGAITRGQLRTQYRAVFRDVYIARDAELTAATKARAAWLSTGATLSGLSAAAVLGTRWLDPAGPAEIMRADRHGQRGIVVHSDRLAADEVHTLRGMRATTAVRTAFDIGRARPAAAALPILDALLNATGIKPADIAVVADRHPGARGVRRLRAALQLTDGGAESPQETRLRLLLVGAGLPRPETQIEFRELRIRVDMGWREWQVAVEYDGVQHWADRYQRSWDIERIALLEAAGWVVIRVSAEMLSRRPMAIVERVKGKLAERGAYGRIRGGSRT</sequence>
<reference evidence="2 3" key="1">
    <citation type="submission" date="2016-06" db="EMBL/GenBank/DDBJ databases">
        <authorList>
            <person name="Kjaerup R.B."/>
            <person name="Dalgaard T.S."/>
            <person name="Juul-Madsen H.R."/>
        </authorList>
    </citation>
    <scope>NUCLEOTIDE SEQUENCE [LARGE SCALE GENOMIC DNA]</scope>
    <source>
        <strain evidence="2 3">E3012</strain>
    </source>
</reference>
<evidence type="ECO:0000259" key="1">
    <source>
        <dbReference type="Pfam" id="PF04480"/>
    </source>
</evidence>
<proteinExistence type="predicted"/>
<dbReference type="RefSeq" id="WP_065483669.1">
    <property type="nucleotide sequence ID" value="NZ_MBEE01000240.1"/>
</dbReference>
<dbReference type="SUPFAM" id="SSF52980">
    <property type="entry name" value="Restriction endonuclease-like"/>
    <property type="match status" value="1"/>
</dbReference>